<accession>A0A8D8JV12</accession>
<organism evidence="2">
    <name type="scientific">Culex pipiens</name>
    <name type="common">House mosquito</name>
    <dbReference type="NCBI Taxonomy" id="7175"/>
    <lineage>
        <taxon>Eukaryota</taxon>
        <taxon>Metazoa</taxon>
        <taxon>Ecdysozoa</taxon>
        <taxon>Arthropoda</taxon>
        <taxon>Hexapoda</taxon>
        <taxon>Insecta</taxon>
        <taxon>Pterygota</taxon>
        <taxon>Neoptera</taxon>
        <taxon>Endopterygota</taxon>
        <taxon>Diptera</taxon>
        <taxon>Nematocera</taxon>
        <taxon>Culicoidea</taxon>
        <taxon>Culicidae</taxon>
        <taxon>Culicinae</taxon>
        <taxon>Culicini</taxon>
        <taxon>Culex</taxon>
        <taxon>Culex</taxon>
    </lineage>
</organism>
<dbReference type="EMBL" id="HBUE01192670">
    <property type="protein sequence ID" value="CAG6525862.1"/>
    <property type="molecule type" value="Transcribed_RNA"/>
</dbReference>
<reference evidence="2" key="1">
    <citation type="submission" date="2021-05" db="EMBL/GenBank/DDBJ databases">
        <authorList>
            <person name="Alioto T."/>
            <person name="Alioto T."/>
            <person name="Gomez Garrido J."/>
        </authorList>
    </citation>
    <scope>NUCLEOTIDE SEQUENCE</scope>
</reference>
<proteinExistence type="predicted"/>
<dbReference type="AlphaFoldDB" id="A0A8D8JV12"/>
<dbReference type="EMBL" id="HBUE01298621">
    <property type="protein sequence ID" value="CAG6577573.1"/>
    <property type="molecule type" value="Transcribed_RNA"/>
</dbReference>
<dbReference type="EMBL" id="HBUE01192669">
    <property type="protein sequence ID" value="CAG6525860.1"/>
    <property type="molecule type" value="Transcribed_RNA"/>
</dbReference>
<evidence type="ECO:0000313" key="2">
    <source>
        <dbReference type="EMBL" id="CAG6577571.1"/>
    </source>
</evidence>
<evidence type="ECO:0000256" key="1">
    <source>
        <dbReference type="SAM" id="MobiDB-lite"/>
    </source>
</evidence>
<feature type="region of interest" description="Disordered" evidence="1">
    <location>
        <begin position="148"/>
        <end position="183"/>
    </location>
</feature>
<protein>
    <submittedName>
        <fullName evidence="2">(northern house mosquito) hypothetical protein</fullName>
    </submittedName>
</protein>
<name>A0A8D8JV12_CULPI</name>
<feature type="compositionally biased region" description="Polar residues" evidence="1">
    <location>
        <begin position="161"/>
        <end position="183"/>
    </location>
</feature>
<dbReference type="EMBL" id="HBUE01298620">
    <property type="protein sequence ID" value="CAG6577571.1"/>
    <property type="molecule type" value="Transcribed_RNA"/>
</dbReference>
<sequence>MTGRELVRVVNPSHTRLNLRLFLHTTPLRNDNVTNFSAVAEDGNRNDGVFFLFFIYFLHFIRRSRTEHARFFDRTIEFFHGNLLFRTKGTFPSAKKKVDPLKHSNTRHTQRDSLIFFKWSCRCTHATQFHRFTDRFLSRLFPITLPEGQRKKPEEIPPGTRSRTSRSPKLPNSSTIQAQNCND</sequence>